<evidence type="ECO:0000313" key="2">
    <source>
        <dbReference type="EMBL" id="HGM47063.1"/>
    </source>
</evidence>
<dbReference type="NCBIfam" id="TIGR01439">
    <property type="entry name" value="lp_hng_hel_AbrB"/>
    <property type="match status" value="1"/>
</dbReference>
<name>A0A7C4H496_THEPE</name>
<dbReference type="PROSITE" id="PS51740">
    <property type="entry name" value="SPOVT_ABRB"/>
    <property type="match status" value="1"/>
</dbReference>
<feature type="domain" description="SpoVT-AbrB" evidence="1">
    <location>
        <begin position="1"/>
        <end position="45"/>
    </location>
</feature>
<dbReference type="Gene3D" id="2.10.260.10">
    <property type="match status" value="1"/>
</dbReference>
<dbReference type="SMART" id="SM00966">
    <property type="entry name" value="SpoVT_AbrB"/>
    <property type="match status" value="1"/>
</dbReference>
<proteinExistence type="predicted"/>
<comment type="caution">
    <text evidence="2">The sequence shown here is derived from an EMBL/GenBank/DDBJ whole genome shotgun (WGS) entry which is preliminary data.</text>
</comment>
<dbReference type="GO" id="GO:0003677">
    <property type="term" value="F:DNA binding"/>
    <property type="evidence" value="ECO:0007669"/>
    <property type="project" value="UniProtKB-KW"/>
</dbReference>
<organism evidence="2">
    <name type="scientific">Thermofilum pendens</name>
    <dbReference type="NCBI Taxonomy" id="2269"/>
    <lineage>
        <taxon>Archaea</taxon>
        <taxon>Thermoproteota</taxon>
        <taxon>Thermoprotei</taxon>
        <taxon>Thermofilales</taxon>
        <taxon>Thermofilaceae</taxon>
        <taxon>Thermofilum</taxon>
    </lineage>
</organism>
<evidence type="ECO:0000259" key="1">
    <source>
        <dbReference type="PROSITE" id="PS51740"/>
    </source>
</evidence>
<dbReference type="InterPro" id="IPR007159">
    <property type="entry name" value="SpoVT-AbrB_dom"/>
</dbReference>
<dbReference type="EMBL" id="DTBQ01000138">
    <property type="protein sequence ID" value="HGM47063.1"/>
    <property type="molecule type" value="Genomic_DNA"/>
</dbReference>
<dbReference type="PANTHER" id="PTHR34860">
    <property type="entry name" value="REPRESSOR-LIKE PROTEIN SSO7C3"/>
    <property type="match status" value="1"/>
</dbReference>
<reference evidence="2" key="1">
    <citation type="journal article" date="2020" name="mSystems">
        <title>Genome- and Community-Level Interaction Insights into Carbon Utilization and Element Cycling Functions of Hydrothermarchaeota in Hydrothermal Sediment.</title>
        <authorList>
            <person name="Zhou Z."/>
            <person name="Liu Y."/>
            <person name="Xu W."/>
            <person name="Pan J."/>
            <person name="Luo Z.H."/>
            <person name="Li M."/>
        </authorList>
    </citation>
    <scope>NUCLEOTIDE SEQUENCE</scope>
    <source>
        <strain evidence="2">SpSt-649</strain>
    </source>
</reference>
<protein>
    <submittedName>
        <fullName evidence="2">AbrB/MazE/SpoVT family DNA-binding domain-containing protein</fullName>
    </submittedName>
</protein>
<sequence>MRVKVTRNYQVTIPVEVREALGIREGDYVEFELRGDGALLKPVKRKWSTIKLGRVLSVEEIEEIAEKTFSL</sequence>
<keyword evidence="2" id="KW-0238">DNA-binding</keyword>
<dbReference type="PANTHER" id="PTHR34860:SF6">
    <property type="entry name" value="REPRESSOR-LIKE PROTEIN SSO7C3"/>
    <property type="match status" value="1"/>
</dbReference>
<gene>
    <name evidence="2" type="ORF">ENU21_04870</name>
</gene>
<dbReference type="InterPro" id="IPR052975">
    <property type="entry name" value="Repressor-like_regulatory"/>
</dbReference>
<dbReference type="Pfam" id="PF04014">
    <property type="entry name" value="MazE_antitoxin"/>
    <property type="match status" value="1"/>
</dbReference>
<dbReference type="AlphaFoldDB" id="A0A7C4H496"/>
<dbReference type="InterPro" id="IPR037914">
    <property type="entry name" value="SpoVT-AbrB_sf"/>
</dbReference>
<accession>A0A7C4H496</accession>
<dbReference type="SUPFAM" id="SSF89447">
    <property type="entry name" value="AbrB/MazE/MraZ-like"/>
    <property type="match status" value="1"/>
</dbReference>